<reference evidence="2 3" key="1">
    <citation type="submission" date="2016-08" db="EMBL/GenBank/DDBJ databases">
        <title>A Parts List for Fungal Cellulosomes Revealed by Comparative Genomics.</title>
        <authorList>
            <consortium name="DOE Joint Genome Institute"/>
            <person name="Haitjema C.H."/>
            <person name="Gilmore S.P."/>
            <person name="Henske J.K."/>
            <person name="Solomon K.V."/>
            <person name="De Groot R."/>
            <person name="Kuo A."/>
            <person name="Mondo S.J."/>
            <person name="Salamov A.A."/>
            <person name="Labutti K."/>
            <person name="Zhao Z."/>
            <person name="Chiniquy J."/>
            <person name="Barry K."/>
            <person name="Brewer H.M."/>
            <person name="Purvine S.O."/>
            <person name="Wright A.T."/>
            <person name="Boxma B."/>
            <person name="Van Alen T."/>
            <person name="Hackstein J.H."/>
            <person name="Baker S.E."/>
            <person name="Grigoriev I.V."/>
            <person name="O'Malley M.A."/>
        </authorList>
    </citation>
    <scope>NUCLEOTIDE SEQUENCE [LARGE SCALE GENOMIC DNA]</scope>
    <source>
        <strain evidence="2 3">S4</strain>
    </source>
</reference>
<accession>A0A1Y1XI72</accession>
<keyword evidence="3" id="KW-1185">Reference proteome</keyword>
<dbReference type="EMBL" id="MCFG01000035">
    <property type="protein sequence ID" value="ORX85458.1"/>
    <property type="molecule type" value="Genomic_DNA"/>
</dbReference>
<feature type="transmembrane region" description="Helical" evidence="1">
    <location>
        <begin position="135"/>
        <end position="155"/>
    </location>
</feature>
<feature type="transmembrane region" description="Helical" evidence="1">
    <location>
        <begin position="51"/>
        <end position="77"/>
    </location>
</feature>
<evidence type="ECO:0000256" key="1">
    <source>
        <dbReference type="SAM" id="Phobius"/>
    </source>
</evidence>
<organism evidence="2 3">
    <name type="scientific">Anaeromyces robustus</name>
    <dbReference type="NCBI Taxonomy" id="1754192"/>
    <lineage>
        <taxon>Eukaryota</taxon>
        <taxon>Fungi</taxon>
        <taxon>Fungi incertae sedis</taxon>
        <taxon>Chytridiomycota</taxon>
        <taxon>Chytridiomycota incertae sedis</taxon>
        <taxon>Neocallimastigomycetes</taxon>
        <taxon>Neocallimastigales</taxon>
        <taxon>Neocallimastigaceae</taxon>
        <taxon>Anaeromyces</taxon>
    </lineage>
</organism>
<dbReference type="Proteomes" id="UP000193944">
    <property type="component" value="Unassembled WGS sequence"/>
</dbReference>
<feature type="transmembrane region" description="Helical" evidence="1">
    <location>
        <begin position="103"/>
        <end position="126"/>
    </location>
</feature>
<evidence type="ECO:0000313" key="3">
    <source>
        <dbReference type="Proteomes" id="UP000193944"/>
    </source>
</evidence>
<gene>
    <name evidence="2" type="ORF">BCR32DRAFT_265630</name>
</gene>
<keyword evidence="1" id="KW-1133">Transmembrane helix</keyword>
<keyword evidence="1" id="KW-0472">Membrane</keyword>
<keyword evidence="1" id="KW-0812">Transmembrane</keyword>
<comment type="caution">
    <text evidence="2">The sequence shown here is derived from an EMBL/GenBank/DDBJ whole genome shotgun (WGS) entry which is preliminary data.</text>
</comment>
<protein>
    <submittedName>
        <fullName evidence="2">Uncharacterized protein</fullName>
    </submittedName>
</protein>
<reference evidence="2 3" key="2">
    <citation type="submission" date="2016-08" db="EMBL/GenBank/DDBJ databases">
        <title>Pervasive Adenine N6-methylation of Active Genes in Fungi.</title>
        <authorList>
            <consortium name="DOE Joint Genome Institute"/>
            <person name="Mondo S.J."/>
            <person name="Dannebaum R.O."/>
            <person name="Kuo R.C."/>
            <person name="Labutti K."/>
            <person name="Haridas S."/>
            <person name="Kuo A."/>
            <person name="Salamov A."/>
            <person name="Ahrendt S.R."/>
            <person name="Lipzen A."/>
            <person name="Sullivan W."/>
            <person name="Andreopoulos W.B."/>
            <person name="Clum A."/>
            <person name="Lindquist E."/>
            <person name="Daum C."/>
            <person name="Ramamoorthy G.K."/>
            <person name="Gryganskyi A."/>
            <person name="Culley D."/>
            <person name="Magnuson J.K."/>
            <person name="James T.Y."/>
            <person name="O'Malley M.A."/>
            <person name="Stajich J.E."/>
            <person name="Spatafora J.W."/>
            <person name="Visel A."/>
            <person name="Grigoriev I.V."/>
        </authorList>
    </citation>
    <scope>NUCLEOTIDE SEQUENCE [LARGE SCALE GENOMIC DNA]</scope>
    <source>
        <strain evidence="2 3">S4</strain>
    </source>
</reference>
<name>A0A1Y1XI72_9FUNG</name>
<proteinExistence type="predicted"/>
<feature type="transmembrane region" description="Helical" evidence="1">
    <location>
        <begin position="175"/>
        <end position="197"/>
    </location>
</feature>
<sequence>MTAVINIENDTKIKNDIKYGNEEKHLISREQLHHYMRIIGNLLAKLKQKRFLFVFPLQIGVYLLVIIEAIFSVYIVIHAYKKPYSSMDILSGLIKKDDKEAGIFFRLVMASFYALDHITVITLLAYEIIRNRKHVYIFIFGLNAGLVLLDLYVSCMENNMGAFPRDFFLETASDYLIFHVIIIFLYYLVIITFSYYYKVRTQTLRESIRELFNQIRKEEKTSKWVLDLIDKIEYYF</sequence>
<evidence type="ECO:0000313" key="2">
    <source>
        <dbReference type="EMBL" id="ORX85458.1"/>
    </source>
</evidence>
<dbReference type="AlphaFoldDB" id="A0A1Y1XI72"/>